<dbReference type="AlphaFoldDB" id="A0A2M4C690"/>
<dbReference type="EMBL" id="GGFJ01011701">
    <property type="protein sequence ID" value="MBW60842.1"/>
    <property type="molecule type" value="Transcribed_RNA"/>
</dbReference>
<sequence>MHFLLLLVHKNVPTSVAKVLLELAQLIFALSIHHSSRIELHLLRFNEDVLVATGCIDPRRNQPGVFGCIQRFRSSIVEHSSAEHTLLRIVVVRWMDGWFLLFQKTQNVHLGEGFWLAFVGRFKSIQLVSGAIDRRNGRRKAFLQIVDKLGREVL</sequence>
<reference evidence="1" key="1">
    <citation type="submission" date="2018-01" db="EMBL/GenBank/DDBJ databases">
        <title>An insight into the sialome of Amazonian anophelines.</title>
        <authorList>
            <person name="Ribeiro J.M."/>
            <person name="Scarpassa V."/>
            <person name="Calvo E."/>
        </authorList>
    </citation>
    <scope>NUCLEOTIDE SEQUENCE</scope>
    <source>
        <tissue evidence="1">Salivary glands</tissue>
    </source>
</reference>
<name>A0A2M4C690_9DIPT</name>
<accession>A0A2M4C690</accession>
<evidence type="ECO:0000313" key="1">
    <source>
        <dbReference type="EMBL" id="MBW60842.1"/>
    </source>
</evidence>
<organism evidence="1">
    <name type="scientific">Anopheles marajoara</name>
    <dbReference type="NCBI Taxonomy" id="58244"/>
    <lineage>
        <taxon>Eukaryota</taxon>
        <taxon>Metazoa</taxon>
        <taxon>Ecdysozoa</taxon>
        <taxon>Arthropoda</taxon>
        <taxon>Hexapoda</taxon>
        <taxon>Insecta</taxon>
        <taxon>Pterygota</taxon>
        <taxon>Neoptera</taxon>
        <taxon>Endopterygota</taxon>
        <taxon>Diptera</taxon>
        <taxon>Nematocera</taxon>
        <taxon>Culicoidea</taxon>
        <taxon>Culicidae</taxon>
        <taxon>Anophelinae</taxon>
        <taxon>Anopheles</taxon>
    </lineage>
</organism>
<protein>
    <submittedName>
        <fullName evidence="1">Putative secreted protein</fullName>
    </submittedName>
</protein>
<proteinExistence type="predicted"/>